<comment type="function">
    <text evidence="2">Component of the coat protein complex II (COPII) which promotes the formation of transport vesicles from the endoplasmic reticulum (ER). The coat has two main functions, the physical deformation of the endoplasmic reticulum membrane into vesicles and the selection of cargo molecules.</text>
</comment>
<comment type="similarity">
    <text evidence="1 2">Belongs to the SEC23/SEC24 family. SEC23 subfamily.</text>
</comment>
<dbReference type="SUPFAM" id="SSF53300">
    <property type="entry name" value="vWA-like"/>
    <property type="match status" value="1"/>
</dbReference>
<feature type="domain" description="Sec23/Sec24 trunk" evidence="3">
    <location>
        <begin position="101"/>
        <end position="320"/>
    </location>
</feature>
<evidence type="ECO:0000313" key="4">
    <source>
        <dbReference type="EMBL" id="KAL3234965.1"/>
    </source>
</evidence>
<evidence type="ECO:0000259" key="3">
    <source>
        <dbReference type="Pfam" id="PF04811"/>
    </source>
</evidence>
<keyword evidence="2" id="KW-0479">Metal-binding</keyword>
<dbReference type="Pfam" id="PF04811">
    <property type="entry name" value="Sec23_trunk"/>
    <property type="match status" value="1"/>
</dbReference>
<comment type="caution">
    <text evidence="4">The sequence shown here is derived from an EMBL/GenBank/DDBJ whole genome shotgun (WGS) entry which is preliminary data.</text>
</comment>
<proteinExistence type="inferred from homology"/>
<dbReference type="EMBL" id="JBEVYD010000002">
    <property type="protein sequence ID" value="KAL3234965.1"/>
    <property type="molecule type" value="Genomic_DNA"/>
</dbReference>
<evidence type="ECO:0000313" key="5">
    <source>
        <dbReference type="Proteomes" id="UP001623330"/>
    </source>
</evidence>
<keyword evidence="2" id="KW-0963">Cytoplasm</keyword>
<evidence type="ECO:0000256" key="1">
    <source>
        <dbReference type="ARBA" id="ARBA00009210"/>
    </source>
</evidence>
<keyword evidence="2" id="KW-0968">Cytoplasmic vesicle</keyword>
<keyword evidence="2" id="KW-0256">Endoplasmic reticulum</keyword>
<keyword evidence="2" id="KW-0472">Membrane</keyword>
<keyword evidence="2" id="KW-0813">Transport</keyword>
<sequence length="629" mass="71758">MGLYLSQNWLAPGEKLYDLDGDSNVLYSVYEPFGSKDVDVVDVDDIEVCSKCRGRFRSGNPCPICNIATFGADADEDAKSSEYSYCVKEVNSPLEARIVIVDTICNEPEFGELKKKILDCMDQLDETPVLLISIHADGTVKVHGRDKTVSILVDQFRVSYALKHLDAKYFTKLLDGTSVLHSYRDHFTMQLIGLKPTSYVKNKKKRAKRATGFALFLASVLCESKKLNYQVMSFLSGPCTIGPGKVISRDVRNTIRNFNELESRKSKYFEDAFRFYQFLASAESTVRYTFVFASLNQVGIYEMSPMIRKSSILRQFDSFSDSIIDDTLEKCIIIKESNSIHNVKLRVHTSEGIEYKTSTAVPMSWNYLVNKNNVSLPIKFKITNHRLTNYMVQVVLEFNRDNKRICNVSNALITGERTADTDSGILLAGLAKEIAWNNMNERCYSRNTTGKYNTVLRKIAKGKKRKEDRQFLFLLYNLLRFGIMDVRNISPDQRITISHEVAYSCIEKVLLMIKPRVLRVSASVPEVEEIELSADLYDDDNAMLGIDAGNMFIIRESDRVDSLALRMKIDNWHKHREVDDLALIPLIRTKPGTGQDRYFKNKLIPISNNNAKKIHSEDITFEQFLDQLS</sequence>
<dbReference type="SUPFAM" id="SSF82754">
    <property type="entry name" value="C-terminal, gelsolin-like domain of Sec23/24"/>
    <property type="match status" value="1"/>
</dbReference>
<dbReference type="Gene3D" id="3.40.50.410">
    <property type="entry name" value="von Willebrand factor, type A domain"/>
    <property type="match status" value="1"/>
</dbReference>
<organism evidence="4 5">
    <name type="scientific">Nakaseomyces bracarensis</name>
    <dbReference type="NCBI Taxonomy" id="273131"/>
    <lineage>
        <taxon>Eukaryota</taxon>
        <taxon>Fungi</taxon>
        <taxon>Dikarya</taxon>
        <taxon>Ascomycota</taxon>
        <taxon>Saccharomycotina</taxon>
        <taxon>Saccharomycetes</taxon>
        <taxon>Saccharomycetales</taxon>
        <taxon>Saccharomycetaceae</taxon>
        <taxon>Nakaseomyces</taxon>
    </lineage>
</organism>
<reference evidence="4 5" key="1">
    <citation type="submission" date="2024-05" db="EMBL/GenBank/DDBJ databases">
        <title>Long read based assembly of the Candida bracarensis genome reveals expanded adhesin content.</title>
        <authorList>
            <person name="Marcet-Houben M."/>
            <person name="Ksiezopolska E."/>
            <person name="Gabaldon T."/>
        </authorList>
    </citation>
    <scope>NUCLEOTIDE SEQUENCE [LARGE SCALE GENOMIC DNA]</scope>
    <source>
        <strain evidence="4 5">CBM6</strain>
    </source>
</reference>
<comment type="subcellular location">
    <subcellularLocation>
        <location evidence="2">Cytoplasm</location>
    </subcellularLocation>
    <subcellularLocation>
        <location evidence="2">Cytoplasmic vesicle</location>
        <location evidence="2">COPII-coated vesicle membrane</location>
        <topology evidence="2">Peripheral membrane protein</topology>
        <orientation evidence="2">Cytoplasmic side</orientation>
    </subcellularLocation>
    <subcellularLocation>
        <location evidence="2">Endoplasmic reticulum membrane</location>
        <topology evidence="2">Peripheral membrane protein</topology>
        <orientation evidence="2">Cytoplasmic side</orientation>
    </subcellularLocation>
    <subcellularLocation>
        <location evidence="2">Golgi apparatus membrane</location>
        <topology evidence="2">Peripheral membrane protein</topology>
        <orientation evidence="2">Cytoplasmic side</orientation>
    </subcellularLocation>
</comment>
<keyword evidence="2" id="KW-0862">Zinc</keyword>
<dbReference type="Proteomes" id="UP001623330">
    <property type="component" value="Unassembled WGS sequence"/>
</dbReference>
<dbReference type="InterPro" id="IPR037364">
    <property type="entry name" value="Sec23"/>
</dbReference>
<gene>
    <name evidence="4" type="ORF">RNJ44_02753</name>
</gene>
<protein>
    <recommendedName>
        <fullName evidence="2">Protein transport protein SEC23</fullName>
    </recommendedName>
</protein>
<name>A0ABR4P0I7_9SACH</name>
<accession>A0ABR4P0I7</accession>
<keyword evidence="2" id="KW-0333">Golgi apparatus</keyword>
<keyword evidence="2" id="KW-0931">ER-Golgi transport</keyword>
<dbReference type="PANTHER" id="PTHR11141">
    <property type="entry name" value="PROTEIN TRANSPORT PROTEIN SEC23"/>
    <property type="match status" value="1"/>
</dbReference>
<keyword evidence="5" id="KW-1185">Reference proteome</keyword>
<dbReference type="InterPro" id="IPR036465">
    <property type="entry name" value="vWFA_dom_sf"/>
</dbReference>
<dbReference type="InterPro" id="IPR006896">
    <property type="entry name" value="Sec23/24_trunk_dom"/>
</dbReference>
<dbReference type="InterPro" id="IPR036180">
    <property type="entry name" value="Gelsolin-like_dom_sf"/>
</dbReference>
<dbReference type="PANTHER" id="PTHR11141:SF0">
    <property type="entry name" value="PROTEIN TRANSPORT PROTEIN SEC23"/>
    <property type="match status" value="1"/>
</dbReference>
<keyword evidence="2" id="KW-0653">Protein transport</keyword>
<evidence type="ECO:0000256" key="2">
    <source>
        <dbReference type="RuleBase" id="RU365030"/>
    </source>
</evidence>